<dbReference type="Pfam" id="PF00059">
    <property type="entry name" value="Lectin_C"/>
    <property type="match status" value="1"/>
</dbReference>
<evidence type="ECO:0000256" key="1">
    <source>
        <dbReference type="ARBA" id="ARBA00023157"/>
    </source>
</evidence>
<dbReference type="InterPro" id="IPR050111">
    <property type="entry name" value="C-type_lectin/snaclec_domain"/>
</dbReference>
<gene>
    <name evidence="3" type="ORF">ElyMa_005405000</name>
</gene>
<dbReference type="Proteomes" id="UP000762676">
    <property type="component" value="Unassembled WGS sequence"/>
</dbReference>
<dbReference type="PROSITE" id="PS50041">
    <property type="entry name" value="C_TYPE_LECTIN_2"/>
    <property type="match status" value="1"/>
</dbReference>
<dbReference type="InterPro" id="IPR018378">
    <property type="entry name" value="C-type_lectin_CS"/>
</dbReference>
<dbReference type="InterPro" id="IPR016187">
    <property type="entry name" value="CTDL_fold"/>
</dbReference>
<dbReference type="InterPro" id="IPR016186">
    <property type="entry name" value="C-type_lectin-like/link_sf"/>
</dbReference>
<dbReference type="PANTHER" id="PTHR22803">
    <property type="entry name" value="MANNOSE, PHOSPHOLIPASE, LECTIN RECEPTOR RELATED"/>
    <property type="match status" value="1"/>
</dbReference>
<organism evidence="3 4">
    <name type="scientific">Elysia marginata</name>
    <dbReference type="NCBI Taxonomy" id="1093978"/>
    <lineage>
        <taxon>Eukaryota</taxon>
        <taxon>Metazoa</taxon>
        <taxon>Spiralia</taxon>
        <taxon>Lophotrochozoa</taxon>
        <taxon>Mollusca</taxon>
        <taxon>Gastropoda</taxon>
        <taxon>Heterobranchia</taxon>
        <taxon>Euthyneura</taxon>
        <taxon>Panpulmonata</taxon>
        <taxon>Sacoglossa</taxon>
        <taxon>Placobranchoidea</taxon>
        <taxon>Plakobranchidae</taxon>
        <taxon>Elysia</taxon>
    </lineage>
</organism>
<evidence type="ECO:0000259" key="2">
    <source>
        <dbReference type="PROSITE" id="PS50041"/>
    </source>
</evidence>
<dbReference type="EMBL" id="BMAT01010766">
    <property type="protein sequence ID" value="GFR60316.1"/>
    <property type="molecule type" value="Genomic_DNA"/>
</dbReference>
<feature type="domain" description="C-type lectin" evidence="2">
    <location>
        <begin position="35"/>
        <end position="167"/>
    </location>
</feature>
<dbReference type="Gene3D" id="3.10.100.10">
    <property type="entry name" value="Mannose-Binding Protein A, subunit A"/>
    <property type="match status" value="1"/>
</dbReference>
<evidence type="ECO:0000313" key="3">
    <source>
        <dbReference type="EMBL" id="GFR60316.1"/>
    </source>
</evidence>
<evidence type="ECO:0000313" key="4">
    <source>
        <dbReference type="Proteomes" id="UP000762676"/>
    </source>
</evidence>
<protein>
    <submittedName>
        <fullName evidence="3">C-type lectin</fullName>
    </submittedName>
</protein>
<comment type="caution">
    <text evidence="3">The sequence shown here is derived from an EMBL/GenBank/DDBJ whole genome shotgun (WGS) entry which is preliminary data.</text>
</comment>
<dbReference type="AlphaFoldDB" id="A0AAV4EHW1"/>
<reference evidence="3 4" key="1">
    <citation type="journal article" date="2021" name="Elife">
        <title>Chloroplast acquisition without the gene transfer in kleptoplastic sea slugs, Plakobranchus ocellatus.</title>
        <authorList>
            <person name="Maeda T."/>
            <person name="Takahashi S."/>
            <person name="Yoshida T."/>
            <person name="Shimamura S."/>
            <person name="Takaki Y."/>
            <person name="Nagai Y."/>
            <person name="Toyoda A."/>
            <person name="Suzuki Y."/>
            <person name="Arimoto A."/>
            <person name="Ishii H."/>
            <person name="Satoh N."/>
            <person name="Nishiyama T."/>
            <person name="Hasebe M."/>
            <person name="Maruyama T."/>
            <person name="Minagawa J."/>
            <person name="Obokata J."/>
            <person name="Shigenobu S."/>
        </authorList>
    </citation>
    <scope>NUCLEOTIDE SEQUENCE [LARGE SCALE GENOMIC DNA]</scope>
</reference>
<keyword evidence="1" id="KW-1015">Disulfide bond</keyword>
<dbReference type="SUPFAM" id="SSF56436">
    <property type="entry name" value="C-type lectin-like"/>
    <property type="match status" value="1"/>
</dbReference>
<dbReference type="CDD" id="cd00037">
    <property type="entry name" value="CLECT"/>
    <property type="match status" value="1"/>
</dbReference>
<sequence>MMSRAQDWAWVQQDCFTSQGMVSVCERLPTHLECFQDSCYQLFYARFYDWQTEDKCNATGGGHVLEINSAEERDFVKGFLNTAPPRRKRLGEFPLTSVWLGATDSAVEGEFRWLSDNSEIDFQDWARGQPANIASNRMSQDCVALDLFQDWRWDDVSCHNTNALVCEIKNVNGSSG</sequence>
<name>A0AAV4EHW1_9GAST</name>
<dbReference type="InterPro" id="IPR001304">
    <property type="entry name" value="C-type_lectin-like"/>
</dbReference>
<proteinExistence type="predicted"/>
<accession>A0AAV4EHW1</accession>
<dbReference type="PROSITE" id="PS00615">
    <property type="entry name" value="C_TYPE_LECTIN_1"/>
    <property type="match status" value="1"/>
</dbReference>
<dbReference type="SMART" id="SM00034">
    <property type="entry name" value="CLECT"/>
    <property type="match status" value="1"/>
</dbReference>
<keyword evidence="4" id="KW-1185">Reference proteome</keyword>